<dbReference type="KEGG" id="mlr:MELLADRAFT_56975"/>
<accession>F4RWV3</accession>
<proteinExistence type="predicted"/>
<dbReference type="STRING" id="747676.F4RWV3"/>
<dbReference type="EMBL" id="GL883126">
    <property type="protein sequence ID" value="EGG03090.1"/>
    <property type="molecule type" value="Genomic_DNA"/>
</dbReference>
<dbReference type="AlphaFoldDB" id="F4RWV3"/>
<dbReference type="GeneID" id="18929073"/>
<evidence type="ECO:0000313" key="3">
    <source>
        <dbReference type="EMBL" id="EGG03090.1"/>
    </source>
</evidence>
<organism evidence="4">
    <name type="scientific">Melampsora larici-populina (strain 98AG31 / pathotype 3-4-7)</name>
    <name type="common">Poplar leaf rust fungus</name>
    <dbReference type="NCBI Taxonomy" id="747676"/>
    <lineage>
        <taxon>Eukaryota</taxon>
        <taxon>Fungi</taxon>
        <taxon>Dikarya</taxon>
        <taxon>Basidiomycota</taxon>
        <taxon>Pucciniomycotina</taxon>
        <taxon>Pucciniomycetes</taxon>
        <taxon>Pucciniales</taxon>
        <taxon>Melampsoraceae</taxon>
        <taxon>Melampsora</taxon>
    </lineage>
</organism>
<name>F4RWV3_MELLP</name>
<evidence type="ECO:0000313" key="4">
    <source>
        <dbReference type="Proteomes" id="UP000001072"/>
    </source>
</evidence>
<dbReference type="InParanoid" id="F4RWV3"/>
<dbReference type="OrthoDB" id="2516506at2759"/>
<dbReference type="InterPro" id="IPR029466">
    <property type="entry name" value="NAM-associated_C"/>
</dbReference>
<dbReference type="PANTHER" id="PTHR45023">
    <property type="match status" value="1"/>
</dbReference>
<dbReference type="RefSeq" id="XP_007413550.1">
    <property type="nucleotide sequence ID" value="XM_007413488.1"/>
</dbReference>
<keyword evidence="4" id="KW-1185">Reference proteome</keyword>
<dbReference type="VEuPathDB" id="FungiDB:MELLADRAFT_56975"/>
<evidence type="ECO:0000259" key="2">
    <source>
        <dbReference type="Pfam" id="PF14303"/>
    </source>
</evidence>
<feature type="compositionally biased region" description="Low complexity" evidence="1">
    <location>
        <begin position="118"/>
        <end position="135"/>
    </location>
</feature>
<sequence length="252" mass="27876">MGTNQTGDGFFQRVTNHLESISSFTKRDMKSVKVKWSALKTATIKFSGIMAQIEHSPPSGTVQTDWPELAIKIYNESNARAHFKSLAAWRILSAAPKWIVPRPPPGPLAMSISSASNPLSDASGGPSSDSALDSGVNTPRALTPPRPTGMKKTKRQRLQDEKAEAIEDRQDQLKRANELAERRVKALEEGTELTKKMALKDAEAKDSLVQVNDLKVLMMKEENCHTELAKETLKLMQQRLKEKYSSEASSSN</sequence>
<dbReference type="Proteomes" id="UP000001072">
    <property type="component" value="Unassembled WGS sequence"/>
</dbReference>
<feature type="region of interest" description="Disordered" evidence="1">
    <location>
        <begin position="110"/>
        <end position="158"/>
    </location>
</feature>
<reference evidence="4" key="1">
    <citation type="journal article" date="2011" name="Proc. Natl. Acad. Sci. U.S.A.">
        <title>Obligate biotrophy features unraveled by the genomic analysis of rust fungi.</title>
        <authorList>
            <person name="Duplessis S."/>
            <person name="Cuomo C.A."/>
            <person name="Lin Y.-C."/>
            <person name="Aerts A."/>
            <person name="Tisserant E."/>
            <person name="Veneault-Fourrey C."/>
            <person name="Joly D.L."/>
            <person name="Hacquard S."/>
            <person name="Amselem J."/>
            <person name="Cantarel B.L."/>
            <person name="Chiu R."/>
            <person name="Coutinho P.M."/>
            <person name="Feau N."/>
            <person name="Field M."/>
            <person name="Frey P."/>
            <person name="Gelhaye E."/>
            <person name="Goldberg J."/>
            <person name="Grabherr M.G."/>
            <person name="Kodira C.D."/>
            <person name="Kohler A."/>
            <person name="Kuees U."/>
            <person name="Lindquist E.A."/>
            <person name="Lucas S.M."/>
            <person name="Mago R."/>
            <person name="Mauceli E."/>
            <person name="Morin E."/>
            <person name="Murat C."/>
            <person name="Pangilinan J.L."/>
            <person name="Park R."/>
            <person name="Pearson M."/>
            <person name="Quesneville H."/>
            <person name="Rouhier N."/>
            <person name="Sakthikumar S."/>
            <person name="Salamov A.A."/>
            <person name="Schmutz J."/>
            <person name="Selles B."/>
            <person name="Shapiro H."/>
            <person name="Tanguay P."/>
            <person name="Tuskan G.A."/>
            <person name="Henrissat B."/>
            <person name="Van de Peer Y."/>
            <person name="Rouze P."/>
            <person name="Ellis J.G."/>
            <person name="Dodds P.N."/>
            <person name="Schein J.E."/>
            <person name="Zhong S."/>
            <person name="Hamelin R.C."/>
            <person name="Grigoriev I.V."/>
            <person name="Szabo L.J."/>
            <person name="Martin F."/>
        </authorList>
    </citation>
    <scope>NUCLEOTIDE SEQUENCE [LARGE SCALE GENOMIC DNA]</scope>
    <source>
        <strain evidence="4">98AG31 / pathotype 3-4-7</strain>
    </source>
</reference>
<protein>
    <recommendedName>
        <fullName evidence="2">No apical meristem-associated C-terminal domain-containing protein</fullName>
    </recommendedName>
</protein>
<gene>
    <name evidence="3" type="ORF">MELLADRAFT_56975</name>
</gene>
<dbReference type="HOGENOM" id="CLU_055324_1_1_1"/>
<dbReference type="Pfam" id="PF14303">
    <property type="entry name" value="NAM-associated"/>
    <property type="match status" value="1"/>
</dbReference>
<evidence type="ECO:0000256" key="1">
    <source>
        <dbReference type="SAM" id="MobiDB-lite"/>
    </source>
</evidence>
<feature type="domain" description="No apical meristem-associated C-terminal" evidence="2">
    <location>
        <begin position="82"/>
        <end position="239"/>
    </location>
</feature>
<dbReference type="PANTHER" id="PTHR45023:SF4">
    <property type="entry name" value="GLYCINE-RICH PROTEIN-RELATED"/>
    <property type="match status" value="1"/>
</dbReference>